<keyword evidence="1" id="KW-0472">Membrane</keyword>
<sequence length="110" mass="12181">MEKHEPLFKDARQWIKETSQSCSAVAVLVATVVFAAAYTIPGGANDNGFPIFLDNPIFIVFTVMYVVALCNILAVCIFALVEFPLYVAVKGCVRTILKTLKKIIPRFLLN</sequence>
<dbReference type="PANTHER" id="PTHR24177">
    <property type="entry name" value="CASKIN"/>
    <property type="match status" value="1"/>
</dbReference>
<feature type="transmembrane region" description="Helical" evidence="1">
    <location>
        <begin position="58"/>
        <end position="81"/>
    </location>
</feature>
<organism evidence="3">
    <name type="scientific">Glycine soja</name>
    <name type="common">Wild soybean</name>
    <dbReference type="NCBI Taxonomy" id="3848"/>
    <lineage>
        <taxon>Eukaryota</taxon>
        <taxon>Viridiplantae</taxon>
        <taxon>Streptophyta</taxon>
        <taxon>Embryophyta</taxon>
        <taxon>Tracheophyta</taxon>
        <taxon>Spermatophyta</taxon>
        <taxon>Magnoliopsida</taxon>
        <taxon>eudicotyledons</taxon>
        <taxon>Gunneridae</taxon>
        <taxon>Pentapetalae</taxon>
        <taxon>rosids</taxon>
        <taxon>fabids</taxon>
        <taxon>Fabales</taxon>
        <taxon>Fabaceae</taxon>
        <taxon>Papilionoideae</taxon>
        <taxon>50 kb inversion clade</taxon>
        <taxon>NPAAA clade</taxon>
        <taxon>indigoferoid/millettioid clade</taxon>
        <taxon>Phaseoleae</taxon>
        <taxon>Glycine</taxon>
        <taxon>Glycine subgen. Soja</taxon>
    </lineage>
</organism>
<evidence type="ECO:0000313" key="3">
    <source>
        <dbReference type="EMBL" id="KHN28645.1"/>
    </source>
</evidence>
<proteinExistence type="predicted"/>
<keyword evidence="1" id="KW-1133">Transmembrane helix</keyword>
<evidence type="ECO:0000256" key="1">
    <source>
        <dbReference type="SAM" id="Phobius"/>
    </source>
</evidence>
<dbReference type="EMBL" id="KN652597">
    <property type="protein sequence ID" value="KHN28645.1"/>
    <property type="molecule type" value="Genomic_DNA"/>
</dbReference>
<dbReference type="AlphaFoldDB" id="A0A0B2R4S2"/>
<accession>A0A0B2R4S2</accession>
<protein>
    <submittedName>
        <fullName evidence="3">Ankyrin repeat-containing protein</fullName>
    </submittedName>
</protein>
<gene>
    <name evidence="3" type="ORF">glysoja_040513</name>
</gene>
<keyword evidence="1" id="KW-0812">Transmembrane</keyword>
<dbReference type="GO" id="GO:0016020">
    <property type="term" value="C:membrane"/>
    <property type="evidence" value="ECO:0007669"/>
    <property type="project" value="TreeGrafter"/>
</dbReference>
<dbReference type="InterPro" id="IPR026961">
    <property type="entry name" value="PGG_dom"/>
</dbReference>
<dbReference type="Proteomes" id="UP000053555">
    <property type="component" value="Unassembled WGS sequence"/>
</dbReference>
<evidence type="ECO:0000259" key="2">
    <source>
        <dbReference type="Pfam" id="PF13962"/>
    </source>
</evidence>
<dbReference type="Pfam" id="PF13962">
    <property type="entry name" value="PGG"/>
    <property type="match status" value="1"/>
</dbReference>
<feature type="domain" description="PGG" evidence="2">
    <location>
        <begin position="13"/>
        <end position="82"/>
    </location>
</feature>
<dbReference type="PANTHER" id="PTHR24177:SF215">
    <property type="entry name" value="PGG DOMAIN-CONTAINING PROTEIN"/>
    <property type="match status" value="1"/>
</dbReference>
<feature type="transmembrane region" description="Helical" evidence="1">
    <location>
        <begin position="21"/>
        <end position="38"/>
    </location>
</feature>
<name>A0A0B2R4S2_GLYSO</name>
<reference evidence="3" key="1">
    <citation type="submission" date="2014-07" db="EMBL/GenBank/DDBJ databases">
        <title>Identification of a novel salt tolerance gene in wild soybean by whole-genome sequencing.</title>
        <authorList>
            <person name="Lam H.-M."/>
            <person name="Qi X."/>
            <person name="Li M.-W."/>
            <person name="Liu X."/>
            <person name="Xie M."/>
            <person name="Ni M."/>
            <person name="Xu X."/>
        </authorList>
    </citation>
    <scope>NUCLEOTIDE SEQUENCE [LARGE SCALE GENOMIC DNA]</scope>
    <source>
        <tissue evidence="3">Root</tissue>
    </source>
</reference>